<dbReference type="RefSeq" id="WP_145195789.1">
    <property type="nucleotide sequence ID" value="NZ_CP036267.1"/>
</dbReference>
<dbReference type="PANTHER" id="PTHR36966:SF1">
    <property type="entry name" value="REP-ASSOCIATED TYROSINE TRANSPOSASE"/>
    <property type="match status" value="1"/>
</dbReference>
<dbReference type="InterPro" id="IPR052715">
    <property type="entry name" value="RAYT_transposase"/>
</dbReference>
<accession>A0A517QI49</accession>
<name>A0A517QI49_9PLAN</name>
<gene>
    <name evidence="2" type="ORF">Mal48_05430</name>
</gene>
<dbReference type="GO" id="GO:0004803">
    <property type="term" value="F:transposase activity"/>
    <property type="evidence" value="ECO:0007669"/>
    <property type="project" value="InterPro"/>
</dbReference>
<dbReference type="AlphaFoldDB" id="A0A517QI49"/>
<dbReference type="PANTHER" id="PTHR36966">
    <property type="entry name" value="REP-ASSOCIATED TYROSINE TRANSPOSASE"/>
    <property type="match status" value="1"/>
</dbReference>
<dbReference type="KEGG" id="tpol:Mal48_05430"/>
<feature type="domain" description="Transposase IS200-like" evidence="1">
    <location>
        <begin position="9"/>
        <end position="77"/>
    </location>
</feature>
<reference evidence="2 3" key="1">
    <citation type="submission" date="2019-02" db="EMBL/GenBank/DDBJ databases">
        <title>Deep-cultivation of Planctomycetes and their phenomic and genomic characterization uncovers novel biology.</title>
        <authorList>
            <person name="Wiegand S."/>
            <person name="Jogler M."/>
            <person name="Boedeker C."/>
            <person name="Pinto D."/>
            <person name="Vollmers J."/>
            <person name="Rivas-Marin E."/>
            <person name="Kohn T."/>
            <person name="Peeters S.H."/>
            <person name="Heuer A."/>
            <person name="Rast P."/>
            <person name="Oberbeckmann S."/>
            <person name="Bunk B."/>
            <person name="Jeske O."/>
            <person name="Meyerdierks A."/>
            <person name="Storesund J.E."/>
            <person name="Kallscheuer N."/>
            <person name="Luecker S."/>
            <person name="Lage O.M."/>
            <person name="Pohl T."/>
            <person name="Merkel B.J."/>
            <person name="Hornburger P."/>
            <person name="Mueller R.-W."/>
            <person name="Bruemmer F."/>
            <person name="Labrenz M."/>
            <person name="Spormann A.M."/>
            <person name="Op den Camp H."/>
            <person name="Overmann J."/>
            <person name="Amann R."/>
            <person name="Jetten M.S.M."/>
            <person name="Mascher T."/>
            <person name="Medema M.H."/>
            <person name="Devos D.P."/>
            <person name="Kaster A.-K."/>
            <person name="Ovreas L."/>
            <person name="Rohde M."/>
            <person name="Galperin M.Y."/>
            <person name="Jogler C."/>
        </authorList>
    </citation>
    <scope>NUCLEOTIDE SEQUENCE [LARGE SCALE GENOMIC DNA]</scope>
    <source>
        <strain evidence="2 3">Mal48</strain>
    </source>
</reference>
<dbReference type="SMART" id="SM01321">
    <property type="entry name" value="Y1_Tnp"/>
    <property type="match status" value="1"/>
</dbReference>
<keyword evidence="3" id="KW-1185">Reference proteome</keyword>
<proteinExistence type="predicted"/>
<evidence type="ECO:0000313" key="3">
    <source>
        <dbReference type="Proteomes" id="UP000315724"/>
    </source>
</evidence>
<dbReference type="SUPFAM" id="SSF143422">
    <property type="entry name" value="Transposase IS200-like"/>
    <property type="match status" value="1"/>
</dbReference>
<evidence type="ECO:0000313" key="2">
    <source>
        <dbReference type="EMBL" id="QDT31310.1"/>
    </source>
</evidence>
<dbReference type="GO" id="GO:0006313">
    <property type="term" value="P:DNA transposition"/>
    <property type="evidence" value="ECO:0007669"/>
    <property type="project" value="InterPro"/>
</dbReference>
<dbReference type="EMBL" id="CP036267">
    <property type="protein sequence ID" value="QDT31310.1"/>
    <property type="molecule type" value="Genomic_DNA"/>
</dbReference>
<protein>
    <submittedName>
        <fullName evidence="2">Transposase IS200 like protein</fullName>
    </submittedName>
</protein>
<dbReference type="Gene3D" id="3.30.70.1290">
    <property type="entry name" value="Transposase IS200-like"/>
    <property type="match status" value="1"/>
</dbReference>
<dbReference type="GO" id="GO:0043565">
    <property type="term" value="F:sequence-specific DNA binding"/>
    <property type="evidence" value="ECO:0007669"/>
    <property type="project" value="TreeGrafter"/>
</dbReference>
<dbReference type="InterPro" id="IPR036515">
    <property type="entry name" value="Transposase_17_sf"/>
</dbReference>
<evidence type="ECO:0000259" key="1">
    <source>
        <dbReference type="SMART" id="SM01321"/>
    </source>
</evidence>
<sequence>MPNYRRAYIPGGTFFFTVVTYGRRPIFRHQPATKILGDAFRECKQKYPFEINAIVVLPDHLHCLWTLPRGDHDFSKR</sequence>
<organism evidence="2 3">
    <name type="scientific">Thalassoglobus polymorphus</name>
    <dbReference type="NCBI Taxonomy" id="2527994"/>
    <lineage>
        <taxon>Bacteria</taxon>
        <taxon>Pseudomonadati</taxon>
        <taxon>Planctomycetota</taxon>
        <taxon>Planctomycetia</taxon>
        <taxon>Planctomycetales</taxon>
        <taxon>Planctomycetaceae</taxon>
        <taxon>Thalassoglobus</taxon>
    </lineage>
</organism>
<dbReference type="OrthoDB" id="9788881at2"/>
<dbReference type="Pfam" id="PF01797">
    <property type="entry name" value="Y1_Tnp"/>
    <property type="match status" value="1"/>
</dbReference>
<dbReference type="NCBIfam" id="NF047646">
    <property type="entry name" value="REP_Tyr_transpos"/>
    <property type="match status" value="1"/>
</dbReference>
<dbReference type="InterPro" id="IPR002686">
    <property type="entry name" value="Transposase_17"/>
</dbReference>
<dbReference type="Proteomes" id="UP000315724">
    <property type="component" value="Chromosome"/>
</dbReference>